<dbReference type="EMBL" id="AGYR01000012">
    <property type="protein sequence ID" value="ENZ17868.1"/>
    <property type="molecule type" value="Genomic_DNA"/>
</dbReference>
<sequence length="299" mass="32540">MKNKKATALIISAALAAASMAGCSGQSPEPAASAKATQANPSEHAKTDNSGNDTEPAESRTVIVGTAGTGEPYSMVDDQGNWTGAEADLWAEIEARTGWTIEMKQVSDMASLFGELNTGRVDVAANCFAITEARLKTYIASDPIYADAQVIIVRPDSEYKTLDDLRGHTIGVTAGQAAQSTVENMAPDYDWEIVTYEDSNAGFQDCSLGRIDCYANTVTNIEKAERAQNLEFRMLDQKLFGNNVGWWFADTEKGAGLRDDINVVLKEMHEDGTVSEIITKWFYEDLSQLISDEWLTATH</sequence>
<dbReference type="GeneID" id="57961098"/>
<evidence type="ECO:0000256" key="1">
    <source>
        <dbReference type="ARBA" id="ARBA00022729"/>
    </source>
</evidence>
<feature type="domain" description="Solute-binding protein family 3/N-terminal" evidence="4">
    <location>
        <begin position="61"/>
        <end position="285"/>
    </location>
</feature>
<evidence type="ECO:0000313" key="6">
    <source>
        <dbReference type="Proteomes" id="UP000013085"/>
    </source>
</evidence>
<feature type="chain" id="PRO_5039486168" description="Solute-binding protein family 3/N-terminal domain-containing protein" evidence="3">
    <location>
        <begin position="22"/>
        <end position="299"/>
    </location>
</feature>
<protein>
    <recommendedName>
        <fullName evidence="4">Solute-binding protein family 3/N-terminal domain-containing protein</fullName>
    </recommendedName>
</protein>
<organism evidence="5 6">
    <name type="scientific">[Clostridium] clostridioforme 90A8</name>
    <dbReference type="NCBI Taxonomy" id="999408"/>
    <lineage>
        <taxon>Bacteria</taxon>
        <taxon>Bacillati</taxon>
        <taxon>Bacillota</taxon>
        <taxon>Clostridia</taxon>
        <taxon>Lachnospirales</taxon>
        <taxon>Lachnospiraceae</taxon>
        <taxon>Enterocloster</taxon>
    </lineage>
</organism>
<feature type="signal peptide" evidence="3">
    <location>
        <begin position="1"/>
        <end position="21"/>
    </location>
</feature>
<dbReference type="InterPro" id="IPR001638">
    <property type="entry name" value="Solute-binding_3/MltF_N"/>
</dbReference>
<dbReference type="PANTHER" id="PTHR35936:SF19">
    <property type="entry name" value="AMINO-ACID-BINDING PROTEIN YXEM-RELATED"/>
    <property type="match status" value="1"/>
</dbReference>
<proteinExistence type="predicted"/>
<keyword evidence="1 3" id="KW-0732">Signal</keyword>
<evidence type="ECO:0000256" key="2">
    <source>
        <dbReference type="SAM" id="MobiDB-lite"/>
    </source>
</evidence>
<evidence type="ECO:0000313" key="5">
    <source>
        <dbReference type="EMBL" id="ENZ17868.1"/>
    </source>
</evidence>
<dbReference type="SUPFAM" id="SSF53850">
    <property type="entry name" value="Periplasmic binding protein-like II"/>
    <property type="match status" value="1"/>
</dbReference>
<dbReference type="Gene3D" id="3.40.190.10">
    <property type="entry name" value="Periplasmic binding protein-like II"/>
    <property type="match status" value="2"/>
</dbReference>
<dbReference type="Pfam" id="PF00497">
    <property type="entry name" value="SBP_bac_3"/>
    <property type="match status" value="1"/>
</dbReference>
<dbReference type="SMART" id="SM00062">
    <property type="entry name" value="PBPb"/>
    <property type="match status" value="1"/>
</dbReference>
<dbReference type="Proteomes" id="UP000013085">
    <property type="component" value="Unassembled WGS sequence"/>
</dbReference>
<dbReference type="PANTHER" id="PTHR35936">
    <property type="entry name" value="MEMBRANE-BOUND LYTIC MUREIN TRANSGLYCOSYLASE F"/>
    <property type="match status" value="1"/>
</dbReference>
<comment type="caution">
    <text evidence="5">The sequence shown here is derived from an EMBL/GenBank/DDBJ whole genome shotgun (WGS) entry which is preliminary data.</text>
</comment>
<dbReference type="HOGENOM" id="CLU_019602_18_5_9"/>
<dbReference type="AlphaFoldDB" id="A0A0E2HDK7"/>
<feature type="region of interest" description="Disordered" evidence="2">
    <location>
        <begin position="21"/>
        <end position="59"/>
    </location>
</feature>
<reference evidence="5 6" key="1">
    <citation type="submission" date="2013-01" db="EMBL/GenBank/DDBJ databases">
        <title>The Genome Sequence of Clostridium clostridioforme 90A8.</title>
        <authorList>
            <consortium name="The Broad Institute Genome Sequencing Platform"/>
            <person name="Earl A."/>
            <person name="Ward D."/>
            <person name="Feldgarden M."/>
            <person name="Gevers D."/>
            <person name="Courvalin P."/>
            <person name="Lambert T."/>
            <person name="Walker B."/>
            <person name="Young S.K."/>
            <person name="Zeng Q."/>
            <person name="Gargeya S."/>
            <person name="Fitzgerald M."/>
            <person name="Haas B."/>
            <person name="Abouelleil A."/>
            <person name="Alvarado L."/>
            <person name="Arachchi H.M."/>
            <person name="Berlin A.M."/>
            <person name="Chapman S.B."/>
            <person name="Dewar J."/>
            <person name="Goldberg J."/>
            <person name="Griggs A."/>
            <person name="Gujja S."/>
            <person name="Hansen M."/>
            <person name="Howarth C."/>
            <person name="Imamovic A."/>
            <person name="Larimer J."/>
            <person name="McCowan C."/>
            <person name="Murphy C."/>
            <person name="Neiman D."/>
            <person name="Pearson M."/>
            <person name="Priest M."/>
            <person name="Roberts A."/>
            <person name="Saif S."/>
            <person name="Shea T."/>
            <person name="Sisk P."/>
            <person name="Sykes S."/>
            <person name="Wortman J."/>
            <person name="Nusbaum C."/>
            <person name="Birren B."/>
        </authorList>
    </citation>
    <scope>NUCLEOTIDE SEQUENCE [LARGE SCALE GENOMIC DNA]</scope>
    <source>
        <strain evidence="5 6">90A8</strain>
    </source>
</reference>
<accession>A0A0E2HDK7</accession>
<evidence type="ECO:0000259" key="4">
    <source>
        <dbReference type="SMART" id="SM00062"/>
    </source>
</evidence>
<evidence type="ECO:0000256" key="3">
    <source>
        <dbReference type="SAM" id="SignalP"/>
    </source>
</evidence>
<dbReference type="PROSITE" id="PS51257">
    <property type="entry name" value="PROKAR_LIPOPROTEIN"/>
    <property type="match status" value="1"/>
</dbReference>
<dbReference type="RefSeq" id="WP_002584454.1">
    <property type="nucleotide sequence ID" value="NZ_KB851009.1"/>
</dbReference>
<gene>
    <name evidence="5" type="ORF">HMPREF1090_01417</name>
</gene>
<name>A0A0E2HDK7_9FIRM</name>
<dbReference type="PATRIC" id="fig|999408.3.peg.1531"/>